<reference evidence="2" key="1">
    <citation type="journal article" date="2017" name="bioRxiv">
        <title>Conservation of a gene cluster reveals novel cercosporin biosynthetic mechanisms and extends production to the genus Colletotrichum.</title>
        <authorList>
            <person name="de Jonge R."/>
            <person name="Ebert M.K."/>
            <person name="Huitt-Roehl C.R."/>
            <person name="Pal P."/>
            <person name="Suttle J.C."/>
            <person name="Spanner R.E."/>
            <person name="Neubauer J.D."/>
            <person name="Jurick W.M.II."/>
            <person name="Stott K.A."/>
            <person name="Secor G.A."/>
            <person name="Thomma B.P.H.J."/>
            <person name="Van de Peer Y."/>
            <person name="Townsend C.A."/>
            <person name="Bolton M.D."/>
        </authorList>
    </citation>
    <scope>NUCLEOTIDE SEQUENCE [LARGE SCALE GENOMIC DNA]</scope>
    <source>
        <strain evidence="2">CBS538.71</strain>
    </source>
</reference>
<proteinExistence type="predicted"/>
<evidence type="ECO:0000313" key="2">
    <source>
        <dbReference type="Proteomes" id="UP000237631"/>
    </source>
</evidence>
<name>A0A2S6C5U7_9PEZI</name>
<dbReference type="AlphaFoldDB" id="A0A2S6C5U7"/>
<dbReference type="OrthoDB" id="10394669at2759"/>
<gene>
    <name evidence="1" type="ORF">CBER1_01538</name>
</gene>
<organism evidence="1 2">
    <name type="scientific">Cercospora berteroae</name>
    <dbReference type="NCBI Taxonomy" id="357750"/>
    <lineage>
        <taxon>Eukaryota</taxon>
        <taxon>Fungi</taxon>
        <taxon>Dikarya</taxon>
        <taxon>Ascomycota</taxon>
        <taxon>Pezizomycotina</taxon>
        <taxon>Dothideomycetes</taxon>
        <taxon>Dothideomycetidae</taxon>
        <taxon>Mycosphaerellales</taxon>
        <taxon>Mycosphaerellaceae</taxon>
        <taxon>Cercospora</taxon>
    </lineage>
</organism>
<keyword evidence="2" id="KW-1185">Reference proteome</keyword>
<sequence>MIDLRPPPSADQPSKKSPPSYYLKSFRHEPSTMKNLITAIGALAMICSAAILPAVPPQPDKKISNIDQTGCVDVCSDKDFKNCKEANYTVATCTKFPEVISAARSMKLPNARWKCALYREPDCREHGLYTSNIFYYPGINFHDFTGTEQWSAFMCWHEGIDVCPNC</sequence>
<protein>
    <submittedName>
        <fullName evidence="1">Uncharacterized protein</fullName>
    </submittedName>
</protein>
<dbReference type="Proteomes" id="UP000237631">
    <property type="component" value="Unassembled WGS sequence"/>
</dbReference>
<dbReference type="EMBL" id="PNEN01000549">
    <property type="protein sequence ID" value="PPJ55108.1"/>
    <property type="molecule type" value="Genomic_DNA"/>
</dbReference>
<comment type="caution">
    <text evidence="1">The sequence shown here is derived from an EMBL/GenBank/DDBJ whole genome shotgun (WGS) entry which is preliminary data.</text>
</comment>
<evidence type="ECO:0000313" key="1">
    <source>
        <dbReference type="EMBL" id="PPJ55108.1"/>
    </source>
</evidence>
<accession>A0A2S6C5U7</accession>